<evidence type="ECO:0000256" key="1">
    <source>
        <dbReference type="ARBA" id="ARBA00004167"/>
    </source>
</evidence>
<keyword evidence="9 11" id="KW-0472">Membrane</keyword>
<keyword evidence="14" id="KW-1185">Reference proteome</keyword>
<evidence type="ECO:0000256" key="2">
    <source>
        <dbReference type="ARBA" id="ARBA00009995"/>
    </source>
</evidence>
<keyword evidence="8 11" id="KW-1133">Transmembrane helix</keyword>
<evidence type="ECO:0000256" key="6">
    <source>
        <dbReference type="ARBA" id="ARBA00022692"/>
    </source>
</evidence>
<dbReference type="GO" id="GO:0016020">
    <property type="term" value="C:membrane"/>
    <property type="evidence" value="ECO:0007669"/>
    <property type="project" value="UniProtKB-SubCell"/>
</dbReference>
<evidence type="ECO:0000313" key="15">
    <source>
        <dbReference type="WormBase" id="CBG00090"/>
    </source>
</evidence>
<dbReference type="InterPro" id="IPR035595">
    <property type="entry name" value="UDP_glycos_trans_CS"/>
</dbReference>
<accession>A8WMA0</accession>
<organism evidence="13 14">
    <name type="scientific">Caenorhabditis briggsae</name>
    <dbReference type="NCBI Taxonomy" id="6238"/>
    <lineage>
        <taxon>Eukaryota</taxon>
        <taxon>Metazoa</taxon>
        <taxon>Ecdysozoa</taxon>
        <taxon>Nematoda</taxon>
        <taxon>Chromadorea</taxon>
        <taxon>Rhabditida</taxon>
        <taxon>Rhabditina</taxon>
        <taxon>Rhabditomorpha</taxon>
        <taxon>Rhabditoidea</taxon>
        <taxon>Rhabditidae</taxon>
        <taxon>Peloderinae</taxon>
        <taxon>Caenorhabditis</taxon>
    </lineage>
</organism>
<dbReference type="PANTHER" id="PTHR48043:SF109">
    <property type="entry name" value="UDP-GLUCURONOSYLTRANSFERASE UGT-50-RELATED"/>
    <property type="match status" value="1"/>
</dbReference>
<keyword evidence="5" id="KW-0808">Transferase</keyword>
<dbReference type="WormBase" id="CBG00090">
    <property type="protein sequence ID" value="CBP40480"/>
    <property type="gene ID" value="WBGene00023579"/>
    <property type="gene designation" value="Cbr-ugt-50"/>
</dbReference>
<evidence type="ECO:0000256" key="3">
    <source>
        <dbReference type="ARBA" id="ARBA00012544"/>
    </source>
</evidence>
<evidence type="ECO:0000313" key="14">
    <source>
        <dbReference type="Proteomes" id="UP000008549"/>
    </source>
</evidence>
<dbReference type="OMA" id="KSHFIVG"/>
<dbReference type="Pfam" id="PF00201">
    <property type="entry name" value="UDPGT"/>
    <property type="match status" value="2"/>
</dbReference>
<evidence type="ECO:0000256" key="10">
    <source>
        <dbReference type="ARBA" id="ARBA00047475"/>
    </source>
</evidence>
<keyword evidence="7 12" id="KW-0732">Signal</keyword>
<comment type="similarity">
    <text evidence="2">Belongs to the UDP-glycosyltransferase family.</text>
</comment>
<proteinExistence type="inferred from homology"/>
<dbReference type="EMBL" id="HE601409">
    <property type="protein sequence ID" value="CAP21604.2"/>
    <property type="molecule type" value="Genomic_DNA"/>
</dbReference>
<comment type="catalytic activity">
    <reaction evidence="10">
        <text>glucuronate acceptor + UDP-alpha-D-glucuronate = acceptor beta-D-glucuronoside + UDP + H(+)</text>
        <dbReference type="Rhea" id="RHEA:21032"/>
        <dbReference type="ChEBI" id="CHEBI:15378"/>
        <dbReference type="ChEBI" id="CHEBI:58052"/>
        <dbReference type="ChEBI" id="CHEBI:58223"/>
        <dbReference type="ChEBI" id="CHEBI:132367"/>
        <dbReference type="ChEBI" id="CHEBI:132368"/>
        <dbReference type="EC" id="2.4.1.17"/>
    </reaction>
</comment>
<evidence type="ECO:0000256" key="4">
    <source>
        <dbReference type="ARBA" id="ARBA00022676"/>
    </source>
</evidence>
<feature type="chain" id="PRO_5002731173" description="glucuronosyltransferase" evidence="12">
    <location>
        <begin position="22"/>
        <end position="1002"/>
    </location>
</feature>
<dbReference type="FunFam" id="3.40.50.2000:FF:000021">
    <property type="entry name" value="UDP-glucuronosyltransferase"/>
    <property type="match status" value="2"/>
</dbReference>
<dbReference type="eggNOG" id="KOG1192">
    <property type="taxonomic scope" value="Eukaryota"/>
</dbReference>
<reference evidence="13 14" key="2">
    <citation type="journal article" date="2011" name="PLoS Genet.">
        <title>Caenorhabditis briggsae recombinant inbred line genotypes reveal inter-strain incompatibility and the evolution of recombination.</title>
        <authorList>
            <person name="Ross J.A."/>
            <person name="Koboldt D.C."/>
            <person name="Staisch J.E."/>
            <person name="Chamberlin H.M."/>
            <person name="Gupta B.P."/>
            <person name="Miller R.D."/>
            <person name="Baird S.E."/>
            <person name="Haag E.S."/>
        </authorList>
    </citation>
    <scope>NUCLEOTIDE SEQUENCE [LARGE SCALE GENOMIC DNA]</scope>
    <source>
        <strain evidence="13 14">AF16</strain>
    </source>
</reference>
<keyword evidence="6 11" id="KW-0812">Transmembrane</keyword>
<dbReference type="AlphaFoldDB" id="A8WMA0"/>
<dbReference type="GO" id="GO:0008194">
    <property type="term" value="F:UDP-glycosyltransferase activity"/>
    <property type="evidence" value="ECO:0000318"/>
    <property type="project" value="GO_Central"/>
</dbReference>
<sequence length="1002" mass="115579">MRVLLYCFAVILLECFIVGSAKILVYCPSISKSHVILCAKYADVLHNAAHDTVLFIPSYSSALNNFDGAKHANVWRLHNVTHAYDAKLDSLANVMEDSHIGFLDRLTYDVDFWMEMCEDLARQHHRMQHLIDYGFDLALFNDIDPCNSAIIRSLNISKTVLLSSEAIMDKIAWDLGLPMLPSYVPSIEENPNHDRMNFLERMSNAYKYFQSLVVHYLQERRVLHIFRKYIADDFPPIMEMLKNVSLVFVNTDETFDIARSYSQKFVYVGMLGAENSANETLPKKLDEYFSKGKAGSIFVSFGTVTPFRALTQQVQQSVYNAVQKLPHYHFVIKTALDDISTAELFADVPNVDLVDWVPQSAILNHPNLKVFVSHGGMNSVLETMYHGIPMVIMPVFTDQFRNGKNVERRGAGKMVLRHLVVNETFFDVINEVLTDESYTTCAKRVSKLMKSRPFTSEERVTKWVDYVLDHETSEHFNLEINNLTLIQQYYIDILFVYTILPLFSLAKILTYCPSISKSHVLVCAKYADALHNAGHDSVLFIPTYAEALNTFDGAKHAKVWRMLNVTAAYDTKFDSYASIMEDTHIGFLDRMLNDVYFWMDMCEDILKQFHRLQYLADYKFDIGIFNDVDPCNPAIVKALNISKTILLSTEPLMDKIAWDLGLPILPSYVPSMEENPNHDRMGFFERMSNAYKYFQSIVIHYLQDWKMANLFRNYISPDFPSIMEIIRNVSVVFVNTDEMFDITRSYSQKFVFVGMLEAEKSKNETLPEKLNEYFSKGKLGSVFVSFGTVTPFRVLPERIQLSVFNAIQKLPDYHFVVKTVIDDTTTAELFAGVPNVDLVNWVPQTAILNHPNLKMFVSHGGMNSVLETMHHGIPMVIMPVFTDQFRNGKNVERRGAGKMVLRQTVANETFYETMNEVLTDERYTKGAKRTSQLMKNRPFTPEERVSKWVDFIMTHDTSEQFHLESNSFTFIEHNQLDIFFVFILLPLITFFVYRRFLKRKVN</sequence>
<dbReference type="InterPro" id="IPR050271">
    <property type="entry name" value="UDP-glycosyltransferase"/>
</dbReference>
<comment type="subcellular location">
    <subcellularLocation>
        <location evidence="1">Membrane</location>
        <topology evidence="1">Single-pass membrane protein</topology>
    </subcellularLocation>
</comment>
<dbReference type="Proteomes" id="UP000008549">
    <property type="component" value="Unassembled WGS sequence"/>
</dbReference>
<dbReference type="SUPFAM" id="SSF53756">
    <property type="entry name" value="UDP-Glycosyltransferase/glycogen phosphorylase"/>
    <property type="match status" value="2"/>
</dbReference>
<dbReference type="PROSITE" id="PS00375">
    <property type="entry name" value="UDPGT"/>
    <property type="match status" value="1"/>
</dbReference>
<evidence type="ECO:0000256" key="12">
    <source>
        <dbReference type="SAM" id="SignalP"/>
    </source>
</evidence>
<keyword evidence="4" id="KW-0328">Glycosyltransferase</keyword>
<reference evidence="13 14" key="1">
    <citation type="journal article" date="2003" name="PLoS Biol.">
        <title>The genome sequence of Caenorhabditis briggsae: a platform for comparative genomics.</title>
        <authorList>
            <person name="Stein L.D."/>
            <person name="Bao Z."/>
            <person name="Blasiar D."/>
            <person name="Blumenthal T."/>
            <person name="Brent M.R."/>
            <person name="Chen N."/>
            <person name="Chinwalla A."/>
            <person name="Clarke L."/>
            <person name="Clee C."/>
            <person name="Coghlan A."/>
            <person name="Coulson A."/>
            <person name="D'Eustachio P."/>
            <person name="Fitch D.H."/>
            <person name="Fulton L.A."/>
            <person name="Fulton R.E."/>
            <person name="Griffiths-Jones S."/>
            <person name="Harris T.W."/>
            <person name="Hillier L.W."/>
            <person name="Kamath R."/>
            <person name="Kuwabara P.E."/>
            <person name="Mardis E.R."/>
            <person name="Marra M.A."/>
            <person name="Miner T.L."/>
            <person name="Minx P."/>
            <person name="Mullikin J.C."/>
            <person name="Plumb R.W."/>
            <person name="Rogers J."/>
            <person name="Schein J.E."/>
            <person name="Sohrmann M."/>
            <person name="Spieth J."/>
            <person name="Stajich J.E."/>
            <person name="Wei C."/>
            <person name="Willey D."/>
            <person name="Wilson R.K."/>
            <person name="Durbin R."/>
            <person name="Waterston R.H."/>
        </authorList>
    </citation>
    <scope>NUCLEOTIDE SEQUENCE [LARGE SCALE GENOMIC DNA]</scope>
    <source>
        <strain evidence="13 14">AF16</strain>
    </source>
</reference>
<dbReference type="Gene3D" id="3.40.50.2000">
    <property type="entry name" value="Glycogen Phosphorylase B"/>
    <property type="match status" value="2"/>
</dbReference>
<dbReference type="HOGENOM" id="CLU_299403_0_0_1"/>
<evidence type="ECO:0000256" key="5">
    <source>
        <dbReference type="ARBA" id="ARBA00022679"/>
    </source>
</evidence>
<dbReference type="STRING" id="6238.A8WMA0"/>
<dbReference type="InParanoid" id="A8WMA0"/>
<evidence type="ECO:0000256" key="8">
    <source>
        <dbReference type="ARBA" id="ARBA00022989"/>
    </source>
</evidence>
<dbReference type="GO" id="GO:0015020">
    <property type="term" value="F:glucuronosyltransferase activity"/>
    <property type="evidence" value="ECO:0007669"/>
    <property type="project" value="UniProtKB-EC"/>
</dbReference>
<dbReference type="FunCoup" id="A8WMA0">
    <property type="interactions" value="148"/>
</dbReference>
<protein>
    <recommendedName>
        <fullName evidence="3">glucuronosyltransferase</fullName>
        <ecNumber evidence="3">2.4.1.17</ecNumber>
    </recommendedName>
</protein>
<evidence type="ECO:0000256" key="11">
    <source>
        <dbReference type="SAM" id="Phobius"/>
    </source>
</evidence>
<evidence type="ECO:0000313" key="13">
    <source>
        <dbReference type="EMBL" id="CAP21604.2"/>
    </source>
</evidence>
<feature type="transmembrane region" description="Helical" evidence="11">
    <location>
        <begin position="976"/>
        <end position="993"/>
    </location>
</feature>
<name>A8WMA0_CAEBR</name>
<dbReference type="CDD" id="cd03784">
    <property type="entry name" value="GT1_Gtf-like"/>
    <property type="match status" value="2"/>
</dbReference>
<dbReference type="PANTHER" id="PTHR48043">
    <property type="entry name" value="EG:EG0003.4 PROTEIN-RELATED"/>
    <property type="match status" value="1"/>
</dbReference>
<dbReference type="InterPro" id="IPR002213">
    <property type="entry name" value="UDP_glucos_trans"/>
</dbReference>
<evidence type="ECO:0000256" key="9">
    <source>
        <dbReference type="ARBA" id="ARBA00023136"/>
    </source>
</evidence>
<evidence type="ECO:0000256" key="7">
    <source>
        <dbReference type="ARBA" id="ARBA00022729"/>
    </source>
</evidence>
<gene>
    <name evidence="15" type="primary">ugt-50</name>
    <name evidence="13" type="synonym">Cbr-ugt-50</name>
    <name evidence="15" type="ORF">CBG00090</name>
    <name evidence="13" type="ORF">CBG_00090</name>
</gene>
<feature type="signal peptide" evidence="12">
    <location>
        <begin position="1"/>
        <end position="21"/>
    </location>
</feature>
<dbReference type="EC" id="2.4.1.17" evidence="3"/>